<keyword evidence="4" id="KW-0812">Transmembrane</keyword>
<dbReference type="Gramene" id="Psat03G0340200-T1">
    <property type="protein sequence ID" value="KAI5428399.1"/>
    <property type="gene ID" value="KIW84_033402"/>
</dbReference>
<evidence type="ECO:0000256" key="2">
    <source>
        <dbReference type="ARBA" id="ARBA00007695"/>
    </source>
</evidence>
<evidence type="ECO:0000313" key="12">
    <source>
        <dbReference type="Proteomes" id="UP001058974"/>
    </source>
</evidence>
<dbReference type="PANTHER" id="PTHR21397">
    <property type="entry name" value="CHROMATIN COMPLEXES SUBUNIT BAP18-RELATED"/>
    <property type="match status" value="1"/>
</dbReference>
<evidence type="ECO:0000256" key="10">
    <source>
        <dbReference type="SAM" id="SignalP"/>
    </source>
</evidence>
<keyword evidence="8" id="KW-0472">Membrane</keyword>
<organism evidence="11 12">
    <name type="scientific">Pisum sativum</name>
    <name type="common">Garden pea</name>
    <name type="synonym">Lathyrus oleraceus</name>
    <dbReference type="NCBI Taxonomy" id="3888"/>
    <lineage>
        <taxon>Eukaryota</taxon>
        <taxon>Viridiplantae</taxon>
        <taxon>Streptophyta</taxon>
        <taxon>Embryophyta</taxon>
        <taxon>Tracheophyta</taxon>
        <taxon>Spermatophyta</taxon>
        <taxon>Magnoliopsida</taxon>
        <taxon>eudicotyledons</taxon>
        <taxon>Gunneridae</taxon>
        <taxon>Pentapetalae</taxon>
        <taxon>rosids</taxon>
        <taxon>fabids</taxon>
        <taxon>Fabales</taxon>
        <taxon>Fabaceae</taxon>
        <taxon>Papilionoideae</taxon>
        <taxon>50 kb inversion clade</taxon>
        <taxon>NPAAA clade</taxon>
        <taxon>Hologalegina</taxon>
        <taxon>IRL clade</taxon>
        <taxon>Fabeae</taxon>
        <taxon>Lathyrus</taxon>
    </lineage>
</organism>
<dbReference type="Gramene" id="PSAT_LOCUS12686_t1">
    <property type="protein sequence ID" value="CAL5192818.1"/>
    <property type="gene ID" value="PSAT_LOCUS12686"/>
</dbReference>
<evidence type="ECO:0000256" key="5">
    <source>
        <dbReference type="ARBA" id="ARBA00022729"/>
    </source>
</evidence>
<accession>A0A9D4XWJ2</accession>
<name>A0A9D4XWJ2_PEA</name>
<keyword evidence="7" id="KW-1133">Transmembrane helix</keyword>
<evidence type="ECO:0000256" key="4">
    <source>
        <dbReference type="ARBA" id="ARBA00022692"/>
    </source>
</evidence>
<protein>
    <recommendedName>
        <fullName evidence="3">ER membrane protein complex subunit 10</fullName>
    </recommendedName>
</protein>
<evidence type="ECO:0000313" key="11">
    <source>
        <dbReference type="EMBL" id="KAI5428399.1"/>
    </source>
</evidence>
<feature type="chain" id="PRO_5038877153" description="ER membrane protein complex subunit 10" evidence="10">
    <location>
        <begin position="24"/>
        <end position="299"/>
    </location>
</feature>
<dbReference type="CDD" id="cd22209">
    <property type="entry name" value="EMC10"/>
    <property type="match status" value="1"/>
</dbReference>
<feature type="signal peptide" evidence="10">
    <location>
        <begin position="1"/>
        <end position="23"/>
    </location>
</feature>
<dbReference type="GO" id="GO:0005789">
    <property type="term" value="C:endoplasmic reticulum membrane"/>
    <property type="evidence" value="ECO:0007669"/>
    <property type="project" value="UniProtKB-SubCell"/>
</dbReference>
<dbReference type="PANTHER" id="PTHR21397:SF4">
    <property type="entry name" value="ER MEMBRANE PROTEIN COMPLEX SUBUNIT 10"/>
    <property type="match status" value="1"/>
</dbReference>
<gene>
    <name evidence="11" type="ORF">KIW84_033402</name>
</gene>
<evidence type="ECO:0000256" key="9">
    <source>
        <dbReference type="SAM" id="MobiDB-lite"/>
    </source>
</evidence>
<feature type="region of interest" description="Disordered" evidence="9">
    <location>
        <begin position="271"/>
        <end position="299"/>
    </location>
</feature>
<evidence type="ECO:0000256" key="7">
    <source>
        <dbReference type="ARBA" id="ARBA00022989"/>
    </source>
</evidence>
<dbReference type="OrthoDB" id="1894652at2759"/>
<sequence>MTVLRLILAVTLFLTCFISLSPAFQSDELLLDDEEFGLEGGRPQSRPSPNTATTTTTTIPTRKRIPDSASDSKIQFTLEHAFGDSDFYEAGNFSARLKTWSHGAQTLTKLRFSRDSFTDDEKNKFQELLKGDDFYRIRLPSNVLNPPGREYIVSSVKARCLTGDGLEEHFVINTEGVNILAVNYGAPGACPYPRQLKLPAKWSFKSHTLLKNTEQAPRTPIFTEEVFGGEGIEGEIVQPIERSFWAKYWMYLIPLGLIVMNAITQAANMPEEQAGGQAGAPPQPGTAVQRGTNSGVRRR</sequence>
<keyword evidence="12" id="KW-1185">Reference proteome</keyword>
<feature type="compositionally biased region" description="Polar residues" evidence="9">
    <location>
        <begin position="289"/>
        <end position="299"/>
    </location>
</feature>
<dbReference type="Pfam" id="PF21203">
    <property type="entry name" value="ECM10"/>
    <property type="match status" value="1"/>
</dbReference>
<feature type="region of interest" description="Disordered" evidence="9">
    <location>
        <begin position="37"/>
        <end position="68"/>
    </location>
</feature>
<comment type="caution">
    <text evidence="11">The sequence shown here is derived from an EMBL/GenBank/DDBJ whole genome shotgun (WGS) entry which is preliminary data.</text>
</comment>
<keyword evidence="5 10" id="KW-0732">Signal</keyword>
<dbReference type="Gramene" id="Psat3g102080.1">
    <property type="protein sequence ID" value="Psat3g102080.1.cds"/>
    <property type="gene ID" value="Psat3g102080"/>
</dbReference>
<evidence type="ECO:0000256" key="6">
    <source>
        <dbReference type="ARBA" id="ARBA00022824"/>
    </source>
</evidence>
<dbReference type="EMBL" id="JAMSHJ010000003">
    <property type="protein sequence ID" value="KAI5428399.1"/>
    <property type="molecule type" value="Genomic_DNA"/>
</dbReference>
<dbReference type="AlphaFoldDB" id="A0A9D4XWJ2"/>
<reference evidence="11 12" key="1">
    <citation type="journal article" date="2022" name="Nat. Genet.">
        <title>Improved pea reference genome and pan-genome highlight genomic features and evolutionary characteristics.</title>
        <authorList>
            <person name="Yang T."/>
            <person name="Liu R."/>
            <person name="Luo Y."/>
            <person name="Hu S."/>
            <person name="Wang D."/>
            <person name="Wang C."/>
            <person name="Pandey M.K."/>
            <person name="Ge S."/>
            <person name="Xu Q."/>
            <person name="Li N."/>
            <person name="Li G."/>
            <person name="Huang Y."/>
            <person name="Saxena R.K."/>
            <person name="Ji Y."/>
            <person name="Li M."/>
            <person name="Yan X."/>
            <person name="He Y."/>
            <person name="Liu Y."/>
            <person name="Wang X."/>
            <person name="Xiang C."/>
            <person name="Varshney R.K."/>
            <person name="Ding H."/>
            <person name="Gao S."/>
            <person name="Zong X."/>
        </authorList>
    </citation>
    <scope>NUCLEOTIDE SEQUENCE [LARGE SCALE GENOMIC DNA]</scope>
    <source>
        <strain evidence="11 12">cv. Zhongwan 6</strain>
    </source>
</reference>
<comment type="subcellular location">
    <subcellularLocation>
        <location evidence="1">Endoplasmic reticulum membrane</location>
        <topology evidence="1">Single-pass type I membrane protein</topology>
    </subcellularLocation>
</comment>
<feature type="compositionally biased region" description="Low complexity" evidence="9">
    <location>
        <begin position="51"/>
        <end position="60"/>
    </location>
</feature>
<evidence type="ECO:0000256" key="8">
    <source>
        <dbReference type="ARBA" id="ARBA00023136"/>
    </source>
</evidence>
<proteinExistence type="inferred from homology"/>
<evidence type="ECO:0000256" key="1">
    <source>
        <dbReference type="ARBA" id="ARBA00004115"/>
    </source>
</evidence>
<comment type="similarity">
    <text evidence="2">Belongs to the EMC10 family.</text>
</comment>
<dbReference type="Proteomes" id="UP001058974">
    <property type="component" value="Chromosome 3"/>
</dbReference>
<keyword evidence="6" id="KW-0256">Endoplasmic reticulum</keyword>
<evidence type="ECO:0000256" key="3">
    <source>
        <dbReference type="ARBA" id="ARBA00020105"/>
    </source>
</evidence>